<dbReference type="GO" id="GO:0015833">
    <property type="term" value="P:peptide transport"/>
    <property type="evidence" value="ECO:0007669"/>
    <property type="project" value="InterPro"/>
</dbReference>
<dbReference type="PANTHER" id="PTHR24221">
    <property type="entry name" value="ATP-BINDING CASSETTE SUB-FAMILY B"/>
    <property type="match status" value="1"/>
</dbReference>
<dbReference type="InterPro" id="IPR005898">
    <property type="entry name" value="Cyc_pep_transpt_SyrD/YojI"/>
</dbReference>
<dbReference type="Pfam" id="PF00005">
    <property type="entry name" value="ABC_tran"/>
    <property type="match status" value="1"/>
</dbReference>
<dbReference type="SMART" id="SM00382">
    <property type="entry name" value="AAA"/>
    <property type="match status" value="1"/>
</dbReference>
<keyword evidence="11" id="KW-1185">Reference proteome</keyword>
<accession>A0A8A4TJD1</accession>
<proteinExistence type="predicted"/>
<evidence type="ECO:0000256" key="2">
    <source>
        <dbReference type="ARBA" id="ARBA00022692"/>
    </source>
</evidence>
<dbReference type="InterPro" id="IPR027417">
    <property type="entry name" value="P-loop_NTPase"/>
</dbReference>
<organism evidence="10 11">
    <name type="scientific">Sulfidibacter corallicola</name>
    <dbReference type="NCBI Taxonomy" id="2818388"/>
    <lineage>
        <taxon>Bacteria</taxon>
        <taxon>Pseudomonadati</taxon>
        <taxon>Acidobacteriota</taxon>
        <taxon>Holophagae</taxon>
        <taxon>Acanthopleuribacterales</taxon>
        <taxon>Acanthopleuribacteraceae</taxon>
        <taxon>Sulfidibacter</taxon>
    </lineage>
</organism>
<dbReference type="EMBL" id="CP071793">
    <property type="protein sequence ID" value="QTD49262.1"/>
    <property type="molecule type" value="Genomic_DNA"/>
</dbReference>
<dbReference type="SUPFAM" id="SSF52540">
    <property type="entry name" value="P-loop containing nucleoside triphosphate hydrolases"/>
    <property type="match status" value="1"/>
</dbReference>
<dbReference type="NCBIfam" id="TIGR01194">
    <property type="entry name" value="cyc_pep_trnsptr"/>
    <property type="match status" value="1"/>
</dbReference>
<dbReference type="RefSeq" id="WP_237378903.1">
    <property type="nucleotide sequence ID" value="NZ_CP071793.1"/>
</dbReference>
<reference evidence="10" key="1">
    <citation type="submission" date="2021-03" db="EMBL/GenBank/DDBJ databases">
        <title>Acanthopleuribacteraceae sp. M133.</title>
        <authorList>
            <person name="Wang G."/>
        </authorList>
    </citation>
    <scope>NUCLEOTIDE SEQUENCE</scope>
    <source>
        <strain evidence="10">M133</strain>
    </source>
</reference>
<feature type="domain" description="ABC transmembrane type-1" evidence="9">
    <location>
        <begin position="18"/>
        <end position="294"/>
    </location>
</feature>
<feature type="transmembrane region" description="Helical" evidence="7">
    <location>
        <begin position="15"/>
        <end position="36"/>
    </location>
</feature>
<evidence type="ECO:0000256" key="5">
    <source>
        <dbReference type="ARBA" id="ARBA00022989"/>
    </source>
</evidence>
<sequence length="575" mass="64817">MKLLQLFRKEADSSGTPLIVMTILSGLANAGILAVINSAADQALDSGAASFRMLAIFLLAICVFFISKKYALLETAVLVQKVIENIRARIINKIRAADLRTIETLGESEIYNRLTQDAQTISSGAPMIVNALQSAVMLFFCVLYLIALSKLAFLITVGMIVAAIFVYFSNQREVTRNIALATDQETEFFSSLNNVLQGSKELKVNQSRNDDLYNNYVLRILSKTKDLKIVSEKLLLSNFMFTQAFYYVLLAVIVFLLPKLGHISGDVITKTTAAILFIVGPLEMLVAAIPSLARTNVSIDNIEDLERKLDKYTRRDAPVEQHVTERLARFETIDLCNLVFSYGHQKGRDTFTLGPVDLTIHAGEVLFIIGGNGSGKSTVMKLLTGLYYPDSGSVLVDGEPIDENNYQSYRELFSIIFTDFHLFDRFYGLQDVEPQLIHNFIKEMQLSGVVGYKSGRFTNLDLSTGQRKRLAMINSFLEDKPVCIFDEWAADQDPGFRRHFYEHMLPKLKREGKTIVAVTHDDHYFHCADRVLKMDMGKFVLYQPEQAEVPLTRHKVKSRRMIPIVRSMTRKKVAP</sequence>
<keyword evidence="6 7" id="KW-0472">Membrane</keyword>
<dbReference type="GO" id="GO:0016887">
    <property type="term" value="F:ATP hydrolysis activity"/>
    <property type="evidence" value="ECO:0007669"/>
    <property type="project" value="InterPro"/>
</dbReference>
<keyword evidence="5 7" id="KW-1133">Transmembrane helix</keyword>
<evidence type="ECO:0000259" key="8">
    <source>
        <dbReference type="PROSITE" id="PS50893"/>
    </source>
</evidence>
<dbReference type="KEGG" id="scor:J3U87_27060"/>
<dbReference type="GO" id="GO:0140359">
    <property type="term" value="F:ABC-type transporter activity"/>
    <property type="evidence" value="ECO:0007669"/>
    <property type="project" value="InterPro"/>
</dbReference>
<dbReference type="CDD" id="cd03228">
    <property type="entry name" value="ABCC_MRP_Like"/>
    <property type="match status" value="1"/>
</dbReference>
<evidence type="ECO:0000256" key="3">
    <source>
        <dbReference type="ARBA" id="ARBA00022741"/>
    </source>
</evidence>
<evidence type="ECO:0000256" key="6">
    <source>
        <dbReference type="ARBA" id="ARBA00023136"/>
    </source>
</evidence>
<evidence type="ECO:0000313" key="11">
    <source>
        <dbReference type="Proteomes" id="UP000663929"/>
    </source>
</evidence>
<dbReference type="Pfam" id="PF00664">
    <property type="entry name" value="ABC_membrane"/>
    <property type="match status" value="1"/>
</dbReference>
<dbReference type="PANTHER" id="PTHR24221:SF654">
    <property type="entry name" value="ATP-BINDING CASSETTE SUB-FAMILY B MEMBER 6"/>
    <property type="match status" value="1"/>
</dbReference>
<keyword evidence="2 7" id="KW-0812">Transmembrane</keyword>
<dbReference type="InterPro" id="IPR039421">
    <property type="entry name" value="Type_1_exporter"/>
</dbReference>
<keyword evidence="4" id="KW-0067">ATP-binding</keyword>
<dbReference type="AlphaFoldDB" id="A0A8A4TJD1"/>
<evidence type="ECO:0000313" key="10">
    <source>
        <dbReference type="EMBL" id="QTD49262.1"/>
    </source>
</evidence>
<evidence type="ECO:0000256" key="1">
    <source>
        <dbReference type="ARBA" id="ARBA00004651"/>
    </source>
</evidence>
<dbReference type="InterPro" id="IPR003439">
    <property type="entry name" value="ABC_transporter-like_ATP-bd"/>
</dbReference>
<dbReference type="Gene3D" id="3.40.50.300">
    <property type="entry name" value="P-loop containing nucleotide triphosphate hydrolases"/>
    <property type="match status" value="1"/>
</dbReference>
<evidence type="ECO:0000259" key="9">
    <source>
        <dbReference type="PROSITE" id="PS50929"/>
    </source>
</evidence>
<feature type="transmembrane region" description="Helical" evidence="7">
    <location>
        <begin position="151"/>
        <end position="168"/>
    </location>
</feature>
<feature type="transmembrane region" description="Helical" evidence="7">
    <location>
        <begin position="244"/>
        <end position="261"/>
    </location>
</feature>
<protein>
    <submittedName>
        <fullName evidence="10">Cyclic peptide export ABC transporter</fullName>
    </submittedName>
</protein>
<dbReference type="Gene3D" id="1.20.1560.10">
    <property type="entry name" value="ABC transporter type 1, transmembrane domain"/>
    <property type="match status" value="1"/>
</dbReference>
<comment type="subcellular location">
    <subcellularLocation>
        <location evidence="1">Cell membrane</location>
        <topology evidence="1">Multi-pass membrane protein</topology>
    </subcellularLocation>
</comment>
<name>A0A8A4TJD1_SULCO</name>
<evidence type="ECO:0000256" key="4">
    <source>
        <dbReference type="ARBA" id="ARBA00022840"/>
    </source>
</evidence>
<dbReference type="InterPro" id="IPR036640">
    <property type="entry name" value="ABC1_TM_sf"/>
</dbReference>
<feature type="domain" description="ABC transporter" evidence="8">
    <location>
        <begin position="333"/>
        <end position="561"/>
    </location>
</feature>
<dbReference type="InterPro" id="IPR011527">
    <property type="entry name" value="ABC1_TM_dom"/>
</dbReference>
<dbReference type="PROSITE" id="PS50929">
    <property type="entry name" value="ABC_TM1F"/>
    <property type="match status" value="1"/>
</dbReference>
<feature type="transmembrane region" description="Helical" evidence="7">
    <location>
        <begin position="273"/>
        <end position="293"/>
    </location>
</feature>
<gene>
    <name evidence="10" type="ORF">J3U87_27060</name>
</gene>
<dbReference type="InterPro" id="IPR003593">
    <property type="entry name" value="AAA+_ATPase"/>
</dbReference>
<keyword evidence="3" id="KW-0547">Nucleotide-binding</keyword>
<dbReference type="GO" id="GO:1904680">
    <property type="term" value="F:peptide transmembrane transporter activity"/>
    <property type="evidence" value="ECO:0007669"/>
    <property type="project" value="InterPro"/>
</dbReference>
<evidence type="ECO:0000256" key="7">
    <source>
        <dbReference type="SAM" id="Phobius"/>
    </source>
</evidence>
<dbReference type="GO" id="GO:0005886">
    <property type="term" value="C:plasma membrane"/>
    <property type="evidence" value="ECO:0007669"/>
    <property type="project" value="UniProtKB-SubCell"/>
</dbReference>
<dbReference type="Proteomes" id="UP000663929">
    <property type="component" value="Chromosome"/>
</dbReference>
<dbReference type="SUPFAM" id="SSF90123">
    <property type="entry name" value="ABC transporter transmembrane region"/>
    <property type="match status" value="1"/>
</dbReference>
<feature type="transmembrane region" description="Helical" evidence="7">
    <location>
        <begin position="127"/>
        <end position="146"/>
    </location>
</feature>
<dbReference type="GO" id="GO:0005524">
    <property type="term" value="F:ATP binding"/>
    <property type="evidence" value="ECO:0007669"/>
    <property type="project" value="UniProtKB-KW"/>
</dbReference>
<dbReference type="PROSITE" id="PS50893">
    <property type="entry name" value="ABC_TRANSPORTER_2"/>
    <property type="match status" value="1"/>
</dbReference>
<feature type="transmembrane region" description="Helical" evidence="7">
    <location>
        <begin position="48"/>
        <end position="67"/>
    </location>
</feature>